<proteinExistence type="predicted"/>
<protein>
    <submittedName>
        <fullName evidence="3">Uncharacterized protein</fullName>
    </submittedName>
</protein>
<keyword evidence="2" id="KW-1133">Transmembrane helix</keyword>
<dbReference type="HOGENOM" id="CLU_3082463_0_0_5"/>
<dbReference type="KEGG" id="ocg:OCA5_c28140"/>
<gene>
    <name evidence="3" type="ordered locus">OCA5_c28140</name>
</gene>
<feature type="compositionally biased region" description="Polar residues" evidence="1">
    <location>
        <begin position="15"/>
        <end position="26"/>
    </location>
</feature>
<dbReference type="STRING" id="504832.OCA5_c28140"/>
<evidence type="ECO:0000313" key="3">
    <source>
        <dbReference type="EMBL" id="AEI07506.1"/>
    </source>
</evidence>
<evidence type="ECO:0000313" key="4">
    <source>
        <dbReference type="Proteomes" id="UP000007730"/>
    </source>
</evidence>
<reference evidence="3 4" key="1">
    <citation type="journal article" date="2011" name="J. Bacteriol.">
        <title>Complete genome sequences of the chemolithoautotrophic Oligotropha carboxidovorans strains OM4 and OM5.</title>
        <authorList>
            <person name="Volland S."/>
            <person name="Rachinger M."/>
            <person name="Strittmatter A."/>
            <person name="Daniel R."/>
            <person name="Gottschalk G."/>
            <person name="Meyer O."/>
        </authorList>
    </citation>
    <scope>NUCLEOTIDE SEQUENCE [LARGE SCALE GENOMIC DNA]</scope>
    <source>
        <strain evidence="4">ATCC 49405 / DSM 1227 / KCTC 32145 / OM5</strain>
    </source>
</reference>
<sequence length="52" mass="5436">MSKASMTVHREELATLTTDGQSESQATSSLIPMLVGGLIMVVIGMLFVVAIA</sequence>
<dbReference type="KEGG" id="oca:OCAR_5154"/>
<organism evidence="3 4">
    <name type="scientific">Afipia carboxidovorans (strain ATCC 49405 / DSM 1227 / KCTC 32145 / OM5)</name>
    <name type="common">Oligotropha carboxidovorans</name>
    <dbReference type="NCBI Taxonomy" id="504832"/>
    <lineage>
        <taxon>Bacteria</taxon>
        <taxon>Pseudomonadati</taxon>
        <taxon>Pseudomonadota</taxon>
        <taxon>Alphaproteobacteria</taxon>
        <taxon>Hyphomicrobiales</taxon>
        <taxon>Nitrobacteraceae</taxon>
        <taxon>Afipia</taxon>
    </lineage>
</organism>
<evidence type="ECO:0000256" key="1">
    <source>
        <dbReference type="SAM" id="MobiDB-lite"/>
    </source>
</evidence>
<dbReference type="RefSeq" id="WP_012562317.1">
    <property type="nucleotide sequence ID" value="NC_011386.1"/>
</dbReference>
<keyword evidence="4" id="KW-1185">Reference proteome</keyword>
<dbReference type="Proteomes" id="UP000007730">
    <property type="component" value="Chromosome"/>
</dbReference>
<accession>B6JC71</accession>
<feature type="transmembrane region" description="Helical" evidence="2">
    <location>
        <begin position="30"/>
        <end position="51"/>
    </location>
</feature>
<dbReference type="AlphaFoldDB" id="B6JC71"/>
<keyword evidence="2" id="KW-0472">Membrane</keyword>
<name>B6JC71_AFIC5</name>
<dbReference type="EMBL" id="CP002826">
    <property type="protein sequence ID" value="AEI07506.1"/>
    <property type="molecule type" value="Genomic_DNA"/>
</dbReference>
<evidence type="ECO:0000256" key="2">
    <source>
        <dbReference type="SAM" id="Phobius"/>
    </source>
</evidence>
<keyword evidence="2" id="KW-0812">Transmembrane</keyword>
<feature type="region of interest" description="Disordered" evidence="1">
    <location>
        <begin position="1"/>
        <end position="26"/>
    </location>
</feature>